<proteinExistence type="predicted"/>
<evidence type="ECO:0000313" key="2">
    <source>
        <dbReference type="Proteomes" id="UP000054771"/>
    </source>
</evidence>
<protein>
    <submittedName>
        <fullName evidence="1">Uncharacterized protein</fullName>
    </submittedName>
</protein>
<organism evidence="1 2">
    <name type="scientific">Aspergillus calidoustus</name>
    <dbReference type="NCBI Taxonomy" id="454130"/>
    <lineage>
        <taxon>Eukaryota</taxon>
        <taxon>Fungi</taxon>
        <taxon>Dikarya</taxon>
        <taxon>Ascomycota</taxon>
        <taxon>Pezizomycotina</taxon>
        <taxon>Eurotiomycetes</taxon>
        <taxon>Eurotiomycetidae</taxon>
        <taxon>Eurotiales</taxon>
        <taxon>Aspergillaceae</taxon>
        <taxon>Aspergillus</taxon>
        <taxon>Aspergillus subgen. Nidulantes</taxon>
    </lineage>
</organism>
<dbReference type="OrthoDB" id="6499973at2759"/>
<dbReference type="AlphaFoldDB" id="A0A0U5GTU3"/>
<name>A0A0U5GTU3_ASPCI</name>
<evidence type="ECO:0000313" key="1">
    <source>
        <dbReference type="EMBL" id="CEN62011.1"/>
    </source>
</evidence>
<gene>
    <name evidence="1" type="ORF">ASPCAL08653</name>
</gene>
<dbReference type="EMBL" id="CDMC01000006">
    <property type="protein sequence ID" value="CEN62011.1"/>
    <property type="molecule type" value="Genomic_DNA"/>
</dbReference>
<keyword evidence="2" id="KW-1185">Reference proteome</keyword>
<sequence>MSVRPSVTFRQHIQGPTWGYPIYRTSYTPALQQAWERTVGKIRSAIIPSIEKEQHDARSGALRPDIDPAPVDFVKDPLQLVMHDDTSRYDDIDEAGAREAFHAWCSPPGEQVFTIADILANPEASKVWTRADLPVSEWNEYGEGPYVKASARLPAMGADYDGSFKVALTYLWGLIGKADNQGGLDQFLPPTRHKTGERPVYNGRWPEDVDLESLGLDPDEVPTLEHAFEESREPTGFRSTLRPVQVSSNLRNLSSFYETAGKLPTNSFRDPAK</sequence>
<accession>A0A0U5GTU3</accession>
<dbReference type="Proteomes" id="UP000054771">
    <property type="component" value="Unassembled WGS sequence"/>
</dbReference>
<reference evidence="2" key="1">
    <citation type="journal article" date="2016" name="Genome Announc.">
        <title>Draft genome sequences of fungus Aspergillus calidoustus.</title>
        <authorList>
            <person name="Horn F."/>
            <person name="Linde J."/>
            <person name="Mattern D.J."/>
            <person name="Walther G."/>
            <person name="Guthke R."/>
            <person name="Scherlach K."/>
            <person name="Martin K."/>
            <person name="Brakhage A.A."/>
            <person name="Petzke L."/>
            <person name="Valiante V."/>
        </authorList>
    </citation>
    <scope>NUCLEOTIDE SEQUENCE [LARGE SCALE GENOMIC DNA]</scope>
    <source>
        <strain evidence="2">SF006504</strain>
    </source>
</reference>